<proteinExistence type="predicted"/>
<protein>
    <recommendedName>
        <fullName evidence="1">Microcin J25-processing protein McjB C-terminal domain-containing protein</fullName>
    </recommendedName>
</protein>
<accession>A0ABP5CIF1</accession>
<organism evidence="2 3">
    <name type="scientific">Amycolatopsis minnesotensis</name>
    <dbReference type="NCBI Taxonomy" id="337894"/>
    <lineage>
        <taxon>Bacteria</taxon>
        <taxon>Bacillati</taxon>
        <taxon>Actinomycetota</taxon>
        <taxon>Actinomycetes</taxon>
        <taxon>Pseudonocardiales</taxon>
        <taxon>Pseudonocardiaceae</taxon>
        <taxon>Amycolatopsis</taxon>
    </lineage>
</organism>
<dbReference type="RefSeq" id="WP_344420263.1">
    <property type="nucleotide sequence ID" value="NZ_BAAANN010000014.1"/>
</dbReference>
<dbReference type="EMBL" id="BAAANN010000014">
    <property type="protein sequence ID" value="GAA1963555.1"/>
    <property type="molecule type" value="Genomic_DNA"/>
</dbReference>
<feature type="domain" description="Microcin J25-processing protein McjB C-terminal" evidence="1">
    <location>
        <begin position="21"/>
        <end position="132"/>
    </location>
</feature>
<dbReference type="InterPro" id="IPR032708">
    <property type="entry name" value="McjB_C"/>
</dbReference>
<evidence type="ECO:0000313" key="3">
    <source>
        <dbReference type="Proteomes" id="UP001501116"/>
    </source>
</evidence>
<dbReference type="Proteomes" id="UP001501116">
    <property type="component" value="Unassembled WGS sequence"/>
</dbReference>
<sequence>MSVPVALEPRHRLPLRHRIPALLAVGAAHLLSRLPPRRLRAVLEFARRGARPATAAQAYSARSAVVSVSLRCAGRGCLQRSVAAALLSRIRGTWPTWCTGVRTQPFAAHAWIAVDGHPVGEPHPAGYYRTLLSVPPVPAKPPPP</sequence>
<evidence type="ECO:0000313" key="2">
    <source>
        <dbReference type="EMBL" id="GAA1963555.1"/>
    </source>
</evidence>
<name>A0ABP5CIF1_9PSEU</name>
<dbReference type="InterPro" id="IPR053521">
    <property type="entry name" value="McjB-like"/>
</dbReference>
<dbReference type="Pfam" id="PF13471">
    <property type="entry name" value="Transglut_core3"/>
    <property type="match status" value="1"/>
</dbReference>
<keyword evidence="3" id="KW-1185">Reference proteome</keyword>
<gene>
    <name evidence="2" type="ORF">GCM10009754_38820</name>
</gene>
<comment type="caution">
    <text evidence="2">The sequence shown here is derived from an EMBL/GenBank/DDBJ whole genome shotgun (WGS) entry which is preliminary data.</text>
</comment>
<reference evidence="3" key="1">
    <citation type="journal article" date="2019" name="Int. J. Syst. Evol. Microbiol.">
        <title>The Global Catalogue of Microorganisms (GCM) 10K type strain sequencing project: providing services to taxonomists for standard genome sequencing and annotation.</title>
        <authorList>
            <consortium name="The Broad Institute Genomics Platform"/>
            <consortium name="The Broad Institute Genome Sequencing Center for Infectious Disease"/>
            <person name="Wu L."/>
            <person name="Ma J."/>
        </authorList>
    </citation>
    <scope>NUCLEOTIDE SEQUENCE [LARGE SCALE GENOMIC DNA]</scope>
    <source>
        <strain evidence="3">JCM 14545</strain>
    </source>
</reference>
<dbReference type="NCBIfam" id="NF033537">
    <property type="entry name" value="lasso_biosyn_B2"/>
    <property type="match status" value="1"/>
</dbReference>
<evidence type="ECO:0000259" key="1">
    <source>
        <dbReference type="Pfam" id="PF13471"/>
    </source>
</evidence>